<dbReference type="PANTHER" id="PTHR23505:SF79">
    <property type="entry name" value="PROTEIN SPINSTER"/>
    <property type="match status" value="1"/>
</dbReference>
<evidence type="ECO:0000313" key="8">
    <source>
        <dbReference type="EMBL" id="MBM0108187.1"/>
    </source>
</evidence>
<keyword evidence="3 6" id="KW-0812">Transmembrane</keyword>
<evidence type="ECO:0000256" key="2">
    <source>
        <dbReference type="ARBA" id="ARBA00022448"/>
    </source>
</evidence>
<feature type="transmembrane region" description="Helical" evidence="6">
    <location>
        <begin position="252"/>
        <end position="272"/>
    </location>
</feature>
<feature type="transmembrane region" description="Helical" evidence="6">
    <location>
        <begin position="346"/>
        <end position="369"/>
    </location>
</feature>
<keyword evidence="4 6" id="KW-1133">Transmembrane helix</keyword>
<feature type="transmembrane region" description="Helical" evidence="6">
    <location>
        <begin position="77"/>
        <end position="96"/>
    </location>
</feature>
<evidence type="ECO:0000256" key="6">
    <source>
        <dbReference type="SAM" id="Phobius"/>
    </source>
</evidence>
<dbReference type="CDD" id="cd17328">
    <property type="entry name" value="MFS_spinster_like"/>
    <property type="match status" value="1"/>
</dbReference>
<feature type="transmembrane region" description="Helical" evidence="6">
    <location>
        <begin position="49"/>
        <end position="65"/>
    </location>
</feature>
<dbReference type="PROSITE" id="PS50850">
    <property type="entry name" value="MFS"/>
    <property type="match status" value="1"/>
</dbReference>
<evidence type="ECO:0000259" key="7">
    <source>
        <dbReference type="PROSITE" id="PS50850"/>
    </source>
</evidence>
<keyword evidence="9" id="KW-1185">Reference proteome</keyword>
<reference evidence="8 9" key="1">
    <citation type="journal article" date="2021" name="Int. J. Syst. Evol. Microbiol.">
        <title>Steroidobacter gossypii sp. nov., isolated from soil of cotton cropping field.</title>
        <authorList>
            <person name="Huang R."/>
            <person name="Yang S."/>
            <person name="Zhen C."/>
            <person name="Liu W."/>
        </authorList>
    </citation>
    <scope>NUCLEOTIDE SEQUENCE [LARGE SCALE GENOMIC DNA]</scope>
    <source>
        <strain evidence="8 9">S1-65</strain>
    </source>
</reference>
<feature type="domain" description="Major facilitator superfamily (MFS) profile" evidence="7">
    <location>
        <begin position="11"/>
        <end position="412"/>
    </location>
</feature>
<feature type="transmembrane region" description="Helical" evidence="6">
    <location>
        <begin position="213"/>
        <end position="232"/>
    </location>
</feature>
<dbReference type="Proteomes" id="UP000661077">
    <property type="component" value="Unassembled WGS sequence"/>
</dbReference>
<dbReference type="InterPro" id="IPR044770">
    <property type="entry name" value="MFS_spinster-like"/>
</dbReference>
<feature type="transmembrane region" description="Helical" evidence="6">
    <location>
        <begin position="135"/>
        <end position="153"/>
    </location>
</feature>
<dbReference type="InterPro" id="IPR020846">
    <property type="entry name" value="MFS_dom"/>
</dbReference>
<dbReference type="SUPFAM" id="SSF103473">
    <property type="entry name" value="MFS general substrate transporter"/>
    <property type="match status" value="1"/>
</dbReference>
<sequence>MTEQQRNARFALAVLFGVNLMNFFDRQIAGALGEPIRVEFGLNDTQLGLLATVFTLVYACVGVPLGRLTDSWLRTRLIAIGVTFWSLLTAASGLAWNYTSFLLTRIGVGIGEASCAPAGQSLIGDLYPPEKRARAMAVFMLGLPFGLFGAYMLSGVIGQAWGWRAAFFVACVPGLILAALALFIKEPPRGALEARTSLAMPGSPYRAVLRIKTMWWIVLSGLLFNFFTYAVNVFQTPFLQRFHELGLKEANTISAVSLGLTGVIGLLLGGWLGDRLRTRANGRVLVGAVALLLAAPCVLLAVQQPKGGVVMFTVLMSVSGALWFAYYSTVYAAIQDIVPPNLRGTAVSLYFFAMYVLGASFGSTIMGALSDYFAHRAMIDAGATEMADVFRASGLHSAMYVIPALLLLCSGSLFGAAKTIAADMRAMTTQTR</sequence>
<organism evidence="8 9">
    <name type="scientific">Steroidobacter gossypii</name>
    <dbReference type="NCBI Taxonomy" id="2805490"/>
    <lineage>
        <taxon>Bacteria</taxon>
        <taxon>Pseudomonadati</taxon>
        <taxon>Pseudomonadota</taxon>
        <taxon>Gammaproteobacteria</taxon>
        <taxon>Steroidobacterales</taxon>
        <taxon>Steroidobacteraceae</taxon>
        <taxon>Steroidobacter</taxon>
    </lineage>
</organism>
<comment type="subcellular location">
    <subcellularLocation>
        <location evidence="1">Membrane</location>
        <topology evidence="1">Multi-pass membrane protein</topology>
    </subcellularLocation>
</comment>
<evidence type="ECO:0000256" key="1">
    <source>
        <dbReference type="ARBA" id="ARBA00004141"/>
    </source>
</evidence>
<name>A0ABS1X4P6_9GAMM</name>
<proteinExistence type="predicted"/>
<gene>
    <name evidence="8" type="ORF">JM946_25930</name>
</gene>
<keyword evidence="5 6" id="KW-0472">Membrane</keyword>
<comment type="caution">
    <text evidence="8">The sequence shown here is derived from an EMBL/GenBank/DDBJ whole genome shotgun (WGS) entry which is preliminary data.</text>
</comment>
<evidence type="ECO:0000313" key="9">
    <source>
        <dbReference type="Proteomes" id="UP000661077"/>
    </source>
</evidence>
<dbReference type="Pfam" id="PF07690">
    <property type="entry name" value="MFS_1"/>
    <property type="match status" value="1"/>
</dbReference>
<evidence type="ECO:0000256" key="5">
    <source>
        <dbReference type="ARBA" id="ARBA00023136"/>
    </source>
</evidence>
<keyword evidence="2" id="KW-0813">Transport</keyword>
<dbReference type="RefSeq" id="WP_203170312.1">
    <property type="nucleotide sequence ID" value="NZ_JAEVLS010000006.1"/>
</dbReference>
<feature type="transmembrane region" description="Helical" evidence="6">
    <location>
        <begin position="165"/>
        <end position="184"/>
    </location>
</feature>
<evidence type="ECO:0000256" key="4">
    <source>
        <dbReference type="ARBA" id="ARBA00022989"/>
    </source>
</evidence>
<feature type="transmembrane region" description="Helical" evidence="6">
    <location>
        <begin position="284"/>
        <end position="303"/>
    </location>
</feature>
<dbReference type="Gene3D" id="1.20.1250.20">
    <property type="entry name" value="MFS general substrate transporter like domains"/>
    <property type="match status" value="1"/>
</dbReference>
<evidence type="ECO:0000256" key="3">
    <source>
        <dbReference type="ARBA" id="ARBA00022692"/>
    </source>
</evidence>
<protein>
    <submittedName>
        <fullName evidence="8">MFS transporter</fullName>
    </submittedName>
</protein>
<dbReference type="InterPro" id="IPR011701">
    <property type="entry name" value="MFS"/>
</dbReference>
<accession>A0ABS1X4P6</accession>
<dbReference type="EMBL" id="JAEVLS010000006">
    <property type="protein sequence ID" value="MBM0108187.1"/>
    <property type="molecule type" value="Genomic_DNA"/>
</dbReference>
<dbReference type="PANTHER" id="PTHR23505">
    <property type="entry name" value="SPINSTER"/>
    <property type="match status" value="1"/>
</dbReference>
<dbReference type="InterPro" id="IPR036259">
    <property type="entry name" value="MFS_trans_sf"/>
</dbReference>
<feature type="transmembrane region" description="Helical" evidence="6">
    <location>
        <begin position="398"/>
        <end position="417"/>
    </location>
</feature>
<feature type="transmembrane region" description="Helical" evidence="6">
    <location>
        <begin position="309"/>
        <end position="334"/>
    </location>
</feature>